<dbReference type="HOGENOM" id="CLU_005070_4_3_9"/>
<keyword evidence="1" id="KW-0547">Nucleotide-binding</keyword>
<keyword evidence="4" id="KW-0175">Coiled coil</keyword>
<dbReference type="SMART" id="SM00382">
    <property type="entry name" value="AAA"/>
    <property type="match status" value="2"/>
</dbReference>
<dbReference type="EMBL" id="FP929052">
    <property type="protein sequence ID" value="CBL17462.1"/>
    <property type="molecule type" value="Genomic_DNA"/>
</dbReference>
<dbReference type="GO" id="GO:0016887">
    <property type="term" value="F:ATP hydrolysis activity"/>
    <property type="evidence" value="ECO:0007669"/>
    <property type="project" value="InterPro"/>
</dbReference>
<feature type="domain" description="Clp ATPase C-terminal" evidence="7">
    <location>
        <begin position="666"/>
        <end position="754"/>
    </location>
</feature>
<dbReference type="GO" id="GO:0005524">
    <property type="term" value="F:ATP binding"/>
    <property type="evidence" value="ECO:0007669"/>
    <property type="project" value="UniProtKB-KW"/>
</dbReference>
<evidence type="ECO:0000313" key="9">
    <source>
        <dbReference type="Proteomes" id="UP000007054"/>
    </source>
</evidence>
<dbReference type="KEGG" id="rch:RUM_13400"/>
<keyword evidence="9" id="KW-1185">Reference proteome</keyword>
<keyword evidence="3" id="KW-0143">Chaperone</keyword>
<sequence length="763" mass="85513">MMVLCSRCKRRPAVVFIQTMHGNEKKSEGLCMLCAKQMNIPQVKDYMEQMGITDEELEQMSDQMMELMDGDNFEMGGSGTLPPFIQNLFNANNAPKPEEGRNGKQEHAQEPSKGKKKKEKGKELKFLDNYCTNLSQRAEEGKLDNIVGREREIARVIQILSRRQKNNPCLIGEPGVGKTAIAEGIAQKIAAGEVPFNLRGKRVYLMDLTALVAGTQFRGQFESRVKGLISEVKEQGNIILFIDEVHNLIGTGDSEGSMNAANILKPALSRGEIQVIGATTFSEYRKYIEKDSALERRFQPVTVNVPSIDDTVAVLMGIKKYYEAFHRVKISEYLVRMCAVLSDRYINDRFLPDKAIDLLDESCACASIRHPELGKLDETVKSIADKEAKEKEIEESEAPDYQALAEVKADLIRLREQREKLEKQTANITVTEEDLAQVVEVWTGVPASKITQTEFAKLEHLEENLSKRVIGQTEAIRVLSRAIKRTRVQLSKRRRPASFIFVGPTGVGKTELVKVLAEEMFDSTEALIRLDMTEYMEKHAVAKMIGSPPGYVGYDEAGQLTEKVRRRPYSVVLFDEIEKAHPDIMNLLLQILDEGRLSDAHGRSVSFENTIIVMTSNAGSTDKSTGMGFNKTEGEISREKALKALREFLRPEFIGRVDEVVVFRPLTVTDFADIAGLMMSEMEQALAEKEVKLEVSRAALEEIAKDAFGKSYGARDLRRVIRQKVEDPVAEILLRHSGYVAKISVDVLDGALHVSEVVEVKTE</sequence>
<dbReference type="Pfam" id="PF07724">
    <property type="entry name" value="AAA_2"/>
    <property type="match status" value="1"/>
</dbReference>
<dbReference type="InterPro" id="IPR019489">
    <property type="entry name" value="Clp_ATPase_C"/>
</dbReference>
<dbReference type="FunFam" id="3.40.50.300:FF:000010">
    <property type="entry name" value="Chaperone clpB 1, putative"/>
    <property type="match status" value="1"/>
</dbReference>
<dbReference type="Gene3D" id="1.10.8.60">
    <property type="match status" value="2"/>
</dbReference>
<dbReference type="GO" id="GO:0034605">
    <property type="term" value="P:cellular response to heat"/>
    <property type="evidence" value="ECO:0007669"/>
    <property type="project" value="TreeGrafter"/>
</dbReference>
<dbReference type="InterPro" id="IPR041546">
    <property type="entry name" value="ClpA/ClpB_AAA_lid"/>
</dbReference>
<proteinExistence type="predicted"/>
<dbReference type="Pfam" id="PF10431">
    <property type="entry name" value="ClpB_D2-small"/>
    <property type="match status" value="1"/>
</dbReference>
<dbReference type="InterPro" id="IPR028299">
    <property type="entry name" value="ClpA/B_CS2"/>
</dbReference>
<evidence type="ECO:0000259" key="7">
    <source>
        <dbReference type="SMART" id="SM01086"/>
    </source>
</evidence>
<dbReference type="InterPro" id="IPR050130">
    <property type="entry name" value="ClpA_ClpB"/>
</dbReference>
<dbReference type="PROSITE" id="PS00871">
    <property type="entry name" value="CLPAB_2"/>
    <property type="match status" value="1"/>
</dbReference>
<name>D4LCW7_RUMC1</name>
<feature type="compositionally biased region" description="Basic and acidic residues" evidence="5">
    <location>
        <begin position="96"/>
        <end position="113"/>
    </location>
</feature>
<dbReference type="CDD" id="cd19499">
    <property type="entry name" value="RecA-like_ClpB_Hsp104-like"/>
    <property type="match status" value="1"/>
</dbReference>
<evidence type="ECO:0000256" key="4">
    <source>
        <dbReference type="SAM" id="Coils"/>
    </source>
</evidence>
<dbReference type="CDD" id="cd00009">
    <property type="entry name" value="AAA"/>
    <property type="match status" value="1"/>
</dbReference>
<dbReference type="InterPro" id="IPR003959">
    <property type="entry name" value="ATPase_AAA_core"/>
</dbReference>
<evidence type="ECO:0000313" key="8">
    <source>
        <dbReference type="EMBL" id="CBL17462.1"/>
    </source>
</evidence>
<dbReference type="Proteomes" id="UP000007054">
    <property type="component" value="Chromosome"/>
</dbReference>
<reference evidence="8" key="1">
    <citation type="submission" date="2010-03" db="EMBL/GenBank/DDBJ databases">
        <title>The genome sequence of Ruminococcus sp. 18P13.</title>
        <authorList>
            <consortium name="metaHIT consortium -- http://www.metahit.eu/"/>
            <person name="Pajon A."/>
            <person name="Turner K."/>
            <person name="Parkhill J."/>
            <person name="Bernalier A."/>
        </authorList>
    </citation>
    <scope>NUCLEOTIDE SEQUENCE [LARGE SCALE GENOMIC DNA]</scope>
    <source>
        <strain evidence="8">Type strain: 18P13</strain>
    </source>
</reference>
<dbReference type="Gene3D" id="4.10.860.10">
    <property type="entry name" value="UVR domain"/>
    <property type="match status" value="1"/>
</dbReference>
<evidence type="ECO:0000256" key="3">
    <source>
        <dbReference type="ARBA" id="ARBA00023186"/>
    </source>
</evidence>
<dbReference type="InterPro" id="IPR027417">
    <property type="entry name" value="P-loop_NTPase"/>
</dbReference>
<dbReference type="BioCyc" id="RCHA213810:RUM_RS06505-MONOMER"/>
<dbReference type="AlphaFoldDB" id="D4LCW7"/>
<feature type="region of interest" description="Disordered" evidence="5">
    <location>
        <begin position="84"/>
        <end position="121"/>
    </location>
</feature>
<evidence type="ECO:0000259" key="6">
    <source>
        <dbReference type="SMART" id="SM00382"/>
    </source>
</evidence>
<dbReference type="Pfam" id="PF00004">
    <property type="entry name" value="AAA"/>
    <property type="match status" value="1"/>
</dbReference>
<feature type="domain" description="AAA+ ATPase" evidence="6">
    <location>
        <begin position="495"/>
        <end position="667"/>
    </location>
</feature>
<evidence type="ECO:0000256" key="2">
    <source>
        <dbReference type="ARBA" id="ARBA00022840"/>
    </source>
</evidence>
<dbReference type="PATRIC" id="fig|213810.4.peg.1236"/>
<dbReference type="Pfam" id="PF17871">
    <property type="entry name" value="AAA_lid_9"/>
    <property type="match status" value="1"/>
</dbReference>
<dbReference type="GeneID" id="83156075"/>
<evidence type="ECO:0000256" key="1">
    <source>
        <dbReference type="ARBA" id="ARBA00022741"/>
    </source>
</evidence>
<dbReference type="Gene3D" id="3.40.50.300">
    <property type="entry name" value="P-loop containing nucleotide triphosphate hydrolases"/>
    <property type="match status" value="2"/>
</dbReference>
<dbReference type="GO" id="GO:0005737">
    <property type="term" value="C:cytoplasm"/>
    <property type="evidence" value="ECO:0007669"/>
    <property type="project" value="TreeGrafter"/>
</dbReference>
<dbReference type="PANTHER" id="PTHR11638">
    <property type="entry name" value="ATP-DEPENDENT CLP PROTEASE"/>
    <property type="match status" value="1"/>
</dbReference>
<feature type="coiled-coil region" evidence="4">
    <location>
        <begin position="404"/>
        <end position="434"/>
    </location>
</feature>
<gene>
    <name evidence="8" type="ordered locus">RUM_13400</name>
</gene>
<accession>D4LCW7</accession>
<dbReference type="InterPro" id="IPR003593">
    <property type="entry name" value="AAA+_ATPase"/>
</dbReference>
<dbReference type="STRING" id="213810.RUM_13400"/>
<dbReference type="FunFam" id="3.40.50.300:FF:000025">
    <property type="entry name" value="ATP-dependent Clp protease subunit"/>
    <property type="match status" value="1"/>
</dbReference>
<keyword evidence="2 8" id="KW-0067">ATP-binding</keyword>
<dbReference type="SMART" id="SM01086">
    <property type="entry name" value="ClpB_D2-small"/>
    <property type="match status" value="1"/>
</dbReference>
<dbReference type="PRINTS" id="PR00300">
    <property type="entry name" value="CLPPROTEASEA"/>
</dbReference>
<dbReference type="PANTHER" id="PTHR11638:SF175">
    <property type="entry name" value="ATP-DEPENDENT CLP PROTEASE, ATP-BINDING SUBUNIT CLPC"/>
    <property type="match status" value="1"/>
</dbReference>
<reference evidence="8" key="2">
    <citation type="submission" date="2010-03" db="EMBL/GenBank/DDBJ databases">
        <authorList>
            <person name="Pajon A."/>
        </authorList>
    </citation>
    <scope>NUCLEOTIDE SEQUENCE</scope>
    <source>
        <strain evidence="8">Type strain: 18P13</strain>
    </source>
</reference>
<organism evidence="8 9">
    <name type="scientific">Ruminococcus champanellensis (strain DSM 18848 / JCM 17042 / KCTC 15320 / 18P13)</name>
    <dbReference type="NCBI Taxonomy" id="213810"/>
    <lineage>
        <taxon>Bacteria</taxon>
        <taxon>Bacillati</taxon>
        <taxon>Bacillota</taxon>
        <taxon>Clostridia</taxon>
        <taxon>Eubacteriales</taxon>
        <taxon>Oscillospiraceae</taxon>
        <taxon>Ruminococcus</taxon>
    </lineage>
</organism>
<dbReference type="SUPFAM" id="SSF52540">
    <property type="entry name" value="P-loop containing nucleoside triphosphate hydrolases"/>
    <property type="match status" value="2"/>
</dbReference>
<dbReference type="RefSeq" id="WP_015558369.1">
    <property type="nucleotide sequence ID" value="NC_021039.1"/>
</dbReference>
<protein>
    <submittedName>
        <fullName evidence="8">ATPases with chaperone activity, ATP-binding subunit</fullName>
    </submittedName>
</protein>
<evidence type="ECO:0000256" key="5">
    <source>
        <dbReference type="SAM" id="MobiDB-lite"/>
    </source>
</evidence>
<feature type="domain" description="AAA+ ATPase" evidence="6">
    <location>
        <begin position="164"/>
        <end position="309"/>
    </location>
</feature>
<dbReference type="InterPro" id="IPR001270">
    <property type="entry name" value="ClpA/B"/>
</dbReference>